<name>A0A318HZC4_9BACT</name>
<dbReference type="EMBL" id="QJJX01000030">
    <property type="protein sequence ID" value="PXX20198.1"/>
    <property type="molecule type" value="Genomic_DNA"/>
</dbReference>
<reference evidence="1 2" key="1">
    <citation type="submission" date="2018-05" db="EMBL/GenBank/DDBJ databases">
        <title>Genomic Encyclopedia of Type Strains, Phase I: the one thousand microbial genomes (KMG-I) project.</title>
        <authorList>
            <person name="Kyrpides N."/>
        </authorList>
    </citation>
    <scope>NUCLEOTIDE SEQUENCE [LARGE SCALE GENOMIC DNA]</scope>
    <source>
        <strain evidence="1 2">DSM 15611</strain>
    </source>
</reference>
<keyword evidence="2" id="KW-1185">Reference proteome</keyword>
<proteinExistence type="predicted"/>
<dbReference type="InterPro" id="IPR036388">
    <property type="entry name" value="WH-like_DNA-bd_sf"/>
</dbReference>
<evidence type="ECO:0000313" key="2">
    <source>
        <dbReference type="Proteomes" id="UP000248314"/>
    </source>
</evidence>
<dbReference type="SUPFAM" id="SSF46785">
    <property type="entry name" value="Winged helix' DNA-binding domain"/>
    <property type="match status" value="1"/>
</dbReference>
<comment type="caution">
    <text evidence="1">The sequence shown here is derived from an EMBL/GenBank/DDBJ whole genome shotgun (WGS) entry which is preliminary data.</text>
</comment>
<evidence type="ECO:0000313" key="1">
    <source>
        <dbReference type="EMBL" id="PXX20198.1"/>
    </source>
</evidence>
<dbReference type="OrthoDB" id="1071466at2"/>
<protein>
    <submittedName>
        <fullName evidence="1">DNA-binding HxlR family transcriptional regulator</fullName>
    </submittedName>
</protein>
<dbReference type="AlphaFoldDB" id="A0A318HZC4"/>
<organism evidence="1 2">
    <name type="scientific">Hoylesella shahii DSM 15611 = JCM 12083</name>
    <dbReference type="NCBI Taxonomy" id="1122991"/>
    <lineage>
        <taxon>Bacteria</taxon>
        <taxon>Pseudomonadati</taxon>
        <taxon>Bacteroidota</taxon>
        <taxon>Bacteroidia</taxon>
        <taxon>Bacteroidales</taxon>
        <taxon>Prevotellaceae</taxon>
        <taxon>Hoylesella</taxon>
    </lineage>
</organism>
<gene>
    <name evidence="1" type="ORF">EJ73_02188</name>
</gene>
<accession>A0A318HZC4</accession>
<dbReference type="InterPro" id="IPR036390">
    <property type="entry name" value="WH_DNA-bd_sf"/>
</dbReference>
<keyword evidence="1" id="KW-0238">DNA-binding</keyword>
<dbReference type="Gene3D" id="1.10.10.10">
    <property type="entry name" value="Winged helix-like DNA-binding domain superfamily/Winged helix DNA-binding domain"/>
    <property type="match status" value="1"/>
</dbReference>
<dbReference type="GO" id="GO:0003677">
    <property type="term" value="F:DNA binding"/>
    <property type="evidence" value="ECO:0007669"/>
    <property type="project" value="UniProtKB-KW"/>
</dbReference>
<dbReference type="STRING" id="1122991.GCA_000613445_00603"/>
<sequence length="100" mass="11261">MVIDPQFPTCPIRNVLSRLCGLDALWVILVLAERVSGSMEQLCWGIVGMKYQQVVSAVRILMEDHLVEHSSGVYRLSPLGQSVLPYVKELVGWCEMQIKC</sequence>
<dbReference type="Proteomes" id="UP000248314">
    <property type="component" value="Unassembled WGS sequence"/>
</dbReference>